<dbReference type="PANTHER" id="PTHR36451:SF1">
    <property type="entry name" value="OMEGA-HYDROXY-BETA-DIHYDROMENAQUINONE-9 SULFOTRANSFERASE STF3"/>
    <property type="match status" value="1"/>
</dbReference>
<accession>A0ABP7WLZ5</accession>
<dbReference type="Gene3D" id="3.40.50.300">
    <property type="entry name" value="P-loop containing nucleotide triphosphate hydrolases"/>
    <property type="match status" value="1"/>
</dbReference>
<dbReference type="SUPFAM" id="SSF52540">
    <property type="entry name" value="P-loop containing nucleoside triphosphate hydrolases"/>
    <property type="match status" value="1"/>
</dbReference>
<organism evidence="1 2">
    <name type="scientific">Zhongshania borealis</name>
    <dbReference type="NCBI Taxonomy" id="889488"/>
    <lineage>
        <taxon>Bacteria</taxon>
        <taxon>Pseudomonadati</taxon>
        <taxon>Pseudomonadota</taxon>
        <taxon>Gammaproteobacteria</taxon>
        <taxon>Cellvibrionales</taxon>
        <taxon>Spongiibacteraceae</taxon>
        <taxon>Zhongshania</taxon>
    </lineage>
</organism>
<dbReference type="Proteomes" id="UP001500392">
    <property type="component" value="Unassembled WGS sequence"/>
</dbReference>
<dbReference type="Pfam" id="PF13469">
    <property type="entry name" value="Sulfotransfer_3"/>
    <property type="match status" value="1"/>
</dbReference>
<dbReference type="EMBL" id="BAABDM010000002">
    <property type="protein sequence ID" value="GAA4091712.1"/>
    <property type="molecule type" value="Genomic_DNA"/>
</dbReference>
<keyword evidence="2" id="KW-1185">Reference proteome</keyword>
<dbReference type="PANTHER" id="PTHR36451">
    <property type="entry name" value="PAPS-DEPENDENT SULFOTRANSFERASE STF3"/>
    <property type="match status" value="1"/>
</dbReference>
<dbReference type="RefSeq" id="WP_344933916.1">
    <property type="nucleotide sequence ID" value="NZ_BAABDM010000002.1"/>
</dbReference>
<proteinExistence type="predicted"/>
<gene>
    <name evidence="1" type="ORF">GCM10022414_13830</name>
</gene>
<dbReference type="InterPro" id="IPR027417">
    <property type="entry name" value="P-loop_NTPase"/>
</dbReference>
<protein>
    <submittedName>
        <fullName evidence="1">Sulfotransferase</fullName>
    </submittedName>
</protein>
<name>A0ABP7WLZ5_9GAMM</name>
<evidence type="ECO:0000313" key="1">
    <source>
        <dbReference type="EMBL" id="GAA4091712.1"/>
    </source>
</evidence>
<comment type="caution">
    <text evidence="1">The sequence shown here is derived from an EMBL/GenBank/DDBJ whole genome shotgun (WGS) entry which is preliminary data.</text>
</comment>
<reference evidence="2" key="1">
    <citation type="journal article" date="2019" name="Int. J. Syst. Evol. Microbiol.">
        <title>The Global Catalogue of Microorganisms (GCM) 10K type strain sequencing project: providing services to taxonomists for standard genome sequencing and annotation.</title>
        <authorList>
            <consortium name="The Broad Institute Genomics Platform"/>
            <consortium name="The Broad Institute Genome Sequencing Center for Infectious Disease"/>
            <person name="Wu L."/>
            <person name="Ma J."/>
        </authorList>
    </citation>
    <scope>NUCLEOTIDE SEQUENCE [LARGE SCALE GENOMIC DNA]</scope>
    <source>
        <strain evidence="2">JCM 17304</strain>
    </source>
</reference>
<sequence>MSHSDSCQQKPWQQPLQIGPLVRGLAWCLGKAQSWGLNYPDFSEQKLMAAARKKTGLDDFGDQRFLEPLRLRLSYLKNNKRLSPLGRVVAWQVLLKPLVNRLRIQDLLKRHPEIREQQIVRPLFVAAFPRTGTTLLSKLLALDPASRPLLFWEAMQPTPEESHKVGEPDPRMARAEDIIARLWRMLPALRRIHDIDPLGPEECAGLLANAYIMPVFEEDDVNYRQWIEGLSREQICAAYEEYKLQLQILQWQRGGGHWVLKSPLHLNWLDALLTTFPDACVVQTHRDPKQVLPSICSLDAVMQQAACGKVDCMEVGRHLSSQLAASLRRGMQARLNHPPERVYDVQYADLLRDPAAVLRSIYEHFGYTYSDAMAGRVADYLAANPQHKHGSHQYQLSDFGLSAEDLDRSFGDYCERFQIPLAGQVSQ</sequence>
<evidence type="ECO:0000313" key="2">
    <source>
        <dbReference type="Proteomes" id="UP001500392"/>
    </source>
</evidence>
<dbReference type="InterPro" id="IPR052736">
    <property type="entry name" value="Stf3_sulfotransferase"/>
</dbReference>